<evidence type="ECO:0000313" key="6">
    <source>
        <dbReference type="EMBL" id="UJF34293.1"/>
    </source>
</evidence>
<protein>
    <submittedName>
        <fullName evidence="6">Helix-turn-helix domain-containing protein</fullName>
    </submittedName>
</protein>
<accession>A0ABY3SKD3</accession>
<gene>
    <name evidence="6" type="ORF">L0M14_03515</name>
</gene>
<dbReference type="EMBL" id="CP090978">
    <property type="protein sequence ID" value="UJF34293.1"/>
    <property type="molecule type" value="Genomic_DNA"/>
</dbReference>
<dbReference type="PROSITE" id="PS01124">
    <property type="entry name" value="HTH_ARAC_FAMILY_2"/>
    <property type="match status" value="1"/>
</dbReference>
<dbReference type="InterPro" id="IPR009057">
    <property type="entry name" value="Homeodomain-like_sf"/>
</dbReference>
<evidence type="ECO:0000256" key="4">
    <source>
        <dbReference type="SAM" id="Phobius"/>
    </source>
</evidence>
<evidence type="ECO:0000256" key="1">
    <source>
        <dbReference type="ARBA" id="ARBA00023015"/>
    </source>
</evidence>
<dbReference type="InterPro" id="IPR041522">
    <property type="entry name" value="CdaR_GGDEF"/>
</dbReference>
<dbReference type="Proteomes" id="UP001649230">
    <property type="component" value="Chromosome"/>
</dbReference>
<keyword evidence="4" id="KW-0472">Membrane</keyword>
<dbReference type="InterPro" id="IPR018060">
    <property type="entry name" value="HTH_AraC"/>
</dbReference>
<dbReference type="RefSeq" id="WP_235120862.1">
    <property type="nucleotide sequence ID" value="NZ_CP090978.1"/>
</dbReference>
<dbReference type="Gene3D" id="1.10.10.60">
    <property type="entry name" value="Homeodomain-like"/>
    <property type="match status" value="2"/>
</dbReference>
<keyword evidence="3" id="KW-0804">Transcription</keyword>
<organism evidence="6 7">
    <name type="scientific">Paenibacillus hexagrammi</name>
    <dbReference type="NCBI Taxonomy" id="2908839"/>
    <lineage>
        <taxon>Bacteria</taxon>
        <taxon>Bacillati</taxon>
        <taxon>Bacillota</taxon>
        <taxon>Bacilli</taxon>
        <taxon>Bacillales</taxon>
        <taxon>Paenibacillaceae</taxon>
        <taxon>Paenibacillus</taxon>
    </lineage>
</organism>
<keyword evidence="4" id="KW-0812">Transmembrane</keyword>
<evidence type="ECO:0000259" key="5">
    <source>
        <dbReference type="PROSITE" id="PS01124"/>
    </source>
</evidence>
<reference evidence="6 7" key="1">
    <citation type="journal article" date="2024" name="Int. J. Syst. Evol. Microbiol.">
        <title>Paenibacillus hexagrammi sp. nov., a novel bacterium isolated from the gut content of Hexagrammos agrammus.</title>
        <authorList>
            <person name="Jung H.K."/>
            <person name="Kim D.G."/>
            <person name="Zin H."/>
            <person name="Park J."/>
            <person name="Jung H."/>
            <person name="Kim Y.O."/>
            <person name="Kong H.J."/>
            <person name="Kim J.W."/>
            <person name="Kim Y.S."/>
        </authorList>
    </citation>
    <scope>NUCLEOTIDE SEQUENCE [LARGE SCALE GENOMIC DNA]</scope>
    <source>
        <strain evidence="6 7">YPD9-1</strain>
    </source>
</reference>
<sequence>MMRKKTWLRFFYSYLFVFLVIILMLFFIFLYSIGNSAKREAESANYIYAQNVLKTFDNYLSNIQQTVILQILTNTKMQEFFTSNSDSPLVNYELYSKLKDIVSSNHGIDSIYVYRTSDQKVLTDSFTVYLEDFEDKQFIKKHVGGLQQWQWSTPRTYTFSKGSSEQQVVSMVHHVSLGTSSQGIVVVNLLAYSLVDTLTELTDSEVHYAFFTDRDNRPILTHLITADSLIKDTRFHYKSEITGWTLNTGLKNRTIGHFLSLLSFSWLLFAGIVVLIGIGMLFYVFRRNYKPIDMISDRIQTFIKKNSSNLELDPFAFIETSIEKLIAQSQQYEKQAAEDQLLRRTYILRELILGNHHADQSAWHQELQVLDIEDDKYSYVVLLVEIDEYGHFEQTYSSRDQALLKFAIRSVIQEISDQYTVSLWNNWMQIHRICHLIQIEQNKDLTSSIIQMCNEWRTWVEDQIRCTITIGIGITVNELTSIPYSYETASDMLEMKVTFGHNRIITHEMVSRNRDILKFDSLETIRSMTRQFITQKSNWEQTFLTVFKQMHANHLSRSAIASLCDYMLYQLNSELKELPKELQIIWNSEFLPLLNNISKQFDTIEKLEHSYFAALSSMSTYIQQKRENNSHYRDMDAIKTYIEQHYSDSNLSLNQISEQFQLSPPYFSTLFKEINGEKFIDYLTRIRMDHAKLLLRSSETSIQDIAISVGYVHSFSFIRVFKKLEGMTPGEYRKNHQTQKEDN</sequence>
<keyword evidence="2" id="KW-0238">DNA-binding</keyword>
<keyword evidence="7" id="KW-1185">Reference proteome</keyword>
<feature type="transmembrane region" description="Helical" evidence="4">
    <location>
        <begin position="258"/>
        <end position="285"/>
    </location>
</feature>
<evidence type="ECO:0000256" key="2">
    <source>
        <dbReference type="ARBA" id="ARBA00023125"/>
    </source>
</evidence>
<dbReference type="Pfam" id="PF12833">
    <property type="entry name" value="HTH_18"/>
    <property type="match status" value="1"/>
</dbReference>
<dbReference type="PANTHER" id="PTHR43280">
    <property type="entry name" value="ARAC-FAMILY TRANSCRIPTIONAL REGULATOR"/>
    <property type="match status" value="1"/>
</dbReference>
<dbReference type="SUPFAM" id="SSF46689">
    <property type="entry name" value="Homeodomain-like"/>
    <property type="match status" value="1"/>
</dbReference>
<evidence type="ECO:0000313" key="7">
    <source>
        <dbReference type="Proteomes" id="UP001649230"/>
    </source>
</evidence>
<feature type="domain" description="HTH araC/xylS-type" evidence="5">
    <location>
        <begin position="636"/>
        <end position="735"/>
    </location>
</feature>
<dbReference type="PANTHER" id="PTHR43280:SF2">
    <property type="entry name" value="HTH-TYPE TRANSCRIPTIONAL REGULATOR EXSA"/>
    <property type="match status" value="1"/>
</dbReference>
<dbReference type="PRINTS" id="PR00032">
    <property type="entry name" value="HTHARAC"/>
</dbReference>
<feature type="transmembrane region" description="Helical" evidence="4">
    <location>
        <begin position="12"/>
        <end position="33"/>
    </location>
</feature>
<proteinExistence type="predicted"/>
<dbReference type="Pfam" id="PF17853">
    <property type="entry name" value="GGDEF_2"/>
    <property type="match status" value="1"/>
</dbReference>
<dbReference type="PROSITE" id="PS00041">
    <property type="entry name" value="HTH_ARAC_FAMILY_1"/>
    <property type="match status" value="1"/>
</dbReference>
<dbReference type="SMART" id="SM00342">
    <property type="entry name" value="HTH_ARAC"/>
    <property type="match status" value="1"/>
</dbReference>
<keyword evidence="4" id="KW-1133">Transmembrane helix</keyword>
<dbReference type="InterPro" id="IPR020449">
    <property type="entry name" value="Tscrpt_reg_AraC-type_HTH"/>
</dbReference>
<keyword evidence="1" id="KW-0805">Transcription regulation</keyword>
<evidence type="ECO:0000256" key="3">
    <source>
        <dbReference type="ARBA" id="ARBA00023163"/>
    </source>
</evidence>
<dbReference type="InterPro" id="IPR018062">
    <property type="entry name" value="HTH_AraC-typ_CS"/>
</dbReference>
<name>A0ABY3SKD3_9BACL</name>